<dbReference type="Proteomes" id="UP000253426">
    <property type="component" value="Unassembled WGS sequence"/>
</dbReference>
<comment type="caution">
    <text evidence="2">The sequence shown here is derived from an EMBL/GenBank/DDBJ whole genome shotgun (WGS) entry which is preliminary data.</text>
</comment>
<gene>
    <name evidence="2" type="ORF">DES53_107222</name>
</gene>
<name>A0A366HH45_9BACT</name>
<accession>A0A366HH45</accession>
<keyword evidence="3" id="KW-1185">Reference proteome</keyword>
<feature type="compositionally biased region" description="Basic and acidic residues" evidence="1">
    <location>
        <begin position="7"/>
        <end position="21"/>
    </location>
</feature>
<protein>
    <recommendedName>
        <fullName evidence="4">Lipoprotein</fullName>
    </recommendedName>
</protein>
<dbReference type="AlphaFoldDB" id="A0A366HH45"/>
<dbReference type="EMBL" id="QNRR01000007">
    <property type="protein sequence ID" value="RBP41390.1"/>
    <property type="molecule type" value="Genomic_DNA"/>
</dbReference>
<evidence type="ECO:0000256" key="1">
    <source>
        <dbReference type="SAM" id="MobiDB-lite"/>
    </source>
</evidence>
<evidence type="ECO:0000313" key="2">
    <source>
        <dbReference type="EMBL" id="RBP41390.1"/>
    </source>
</evidence>
<feature type="region of interest" description="Disordered" evidence="1">
    <location>
        <begin position="1"/>
        <end position="51"/>
    </location>
</feature>
<organism evidence="2 3">
    <name type="scientific">Roseimicrobium gellanilyticum</name>
    <dbReference type="NCBI Taxonomy" id="748857"/>
    <lineage>
        <taxon>Bacteria</taxon>
        <taxon>Pseudomonadati</taxon>
        <taxon>Verrucomicrobiota</taxon>
        <taxon>Verrucomicrobiia</taxon>
        <taxon>Verrucomicrobiales</taxon>
        <taxon>Verrucomicrobiaceae</taxon>
        <taxon>Roseimicrobium</taxon>
    </lineage>
</organism>
<evidence type="ECO:0000313" key="3">
    <source>
        <dbReference type="Proteomes" id="UP000253426"/>
    </source>
</evidence>
<proteinExistence type="predicted"/>
<evidence type="ECO:0008006" key="4">
    <source>
        <dbReference type="Google" id="ProtNLM"/>
    </source>
</evidence>
<reference evidence="2 3" key="1">
    <citation type="submission" date="2018-06" db="EMBL/GenBank/DDBJ databases">
        <title>Genomic Encyclopedia of Type Strains, Phase IV (KMG-IV): sequencing the most valuable type-strain genomes for metagenomic binning, comparative biology and taxonomic classification.</title>
        <authorList>
            <person name="Goeker M."/>
        </authorList>
    </citation>
    <scope>NUCLEOTIDE SEQUENCE [LARGE SCALE GENOMIC DNA]</scope>
    <source>
        <strain evidence="2 3">DSM 25532</strain>
    </source>
</reference>
<sequence>MSGCDQVGERVQIKETREISKHATRPPVAVASADRFPQMDREAPEVEQPDPPAAEELFDWITPAGWTVVQPTGAARGIRLLDMRFGPNQEGQCFLSFLPGGGGGVEANVNRWRTQMGQAPYTAEEFAALPKKPLFGRDASYVAFDGDFTDVGKSEAVKDYRMLGAVHADEKFMIFVKMVGPKALVVENEAAFDEFCRSLQPKVQR</sequence>